<protein>
    <submittedName>
        <fullName evidence="2">Uncharacterized protein</fullName>
    </submittedName>
</protein>
<dbReference type="AlphaFoldDB" id="A0A812VFA1"/>
<evidence type="ECO:0000256" key="1">
    <source>
        <dbReference type="SAM" id="SignalP"/>
    </source>
</evidence>
<organism evidence="2 3">
    <name type="scientific">Symbiodinium natans</name>
    <dbReference type="NCBI Taxonomy" id="878477"/>
    <lineage>
        <taxon>Eukaryota</taxon>
        <taxon>Sar</taxon>
        <taxon>Alveolata</taxon>
        <taxon>Dinophyceae</taxon>
        <taxon>Suessiales</taxon>
        <taxon>Symbiodiniaceae</taxon>
        <taxon>Symbiodinium</taxon>
    </lineage>
</organism>
<gene>
    <name evidence="2" type="ORF">SNAT2548_LOCUS35033</name>
</gene>
<proteinExistence type="predicted"/>
<evidence type="ECO:0000313" key="2">
    <source>
        <dbReference type="EMBL" id="CAE7616294.1"/>
    </source>
</evidence>
<feature type="signal peptide" evidence="1">
    <location>
        <begin position="1"/>
        <end position="18"/>
    </location>
</feature>
<feature type="chain" id="PRO_5032823000" evidence="1">
    <location>
        <begin position="19"/>
        <end position="293"/>
    </location>
</feature>
<dbReference type="OrthoDB" id="406029at2759"/>
<dbReference type="Proteomes" id="UP000604046">
    <property type="component" value="Unassembled WGS sequence"/>
</dbReference>
<comment type="caution">
    <text evidence="2">The sequence shown here is derived from an EMBL/GenBank/DDBJ whole genome shotgun (WGS) entry which is preliminary data.</text>
</comment>
<accession>A0A812VFA1</accession>
<sequence>MDCILWVVLACTEKLLHAITSRLSGHARCGDQHSHCPLPLQFTPIPQALSCSSPCSVPVIVCRFLFSSLSSSSPLPVRLLLRCVNVSGAPRLSHRGPPGICCTISGELLIDGACHNPPPGHCVYEDGRCFAVLPCRAADDSDMGTDMVKDFDDNWLDIPAGWKPYEACQDFDQVVLPKVIAGHAWGTDMVLVRRGNKWPGWKTGIRGAAAGAGKRLSSHIEWFETDSSGRKCVFRAEDPQRTPSKKLDPLWRSWSGRVLLERVPDSTRIEAFKALLHLQALESARDEGLADCL</sequence>
<keyword evidence="3" id="KW-1185">Reference proteome</keyword>
<dbReference type="EMBL" id="CAJNDS010002844">
    <property type="protein sequence ID" value="CAE7616294.1"/>
    <property type="molecule type" value="Genomic_DNA"/>
</dbReference>
<keyword evidence="1" id="KW-0732">Signal</keyword>
<name>A0A812VFA1_9DINO</name>
<reference evidence="2" key="1">
    <citation type="submission" date="2021-02" db="EMBL/GenBank/DDBJ databases">
        <authorList>
            <person name="Dougan E. K."/>
            <person name="Rhodes N."/>
            <person name="Thang M."/>
            <person name="Chan C."/>
        </authorList>
    </citation>
    <scope>NUCLEOTIDE SEQUENCE</scope>
</reference>
<evidence type="ECO:0000313" key="3">
    <source>
        <dbReference type="Proteomes" id="UP000604046"/>
    </source>
</evidence>